<keyword evidence="2" id="KW-0472">Membrane</keyword>
<feature type="compositionally biased region" description="Low complexity" evidence="1">
    <location>
        <begin position="153"/>
        <end position="170"/>
    </location>
</feature>
<dbReference type="Proteomes" id="UP000466104">
    <property type="component" value="Unassembled WGS sequence"/>
</dbReference>
<evidence type="ECO:0000256" key="2">
    <source>
        <dbReference type="SAM" id="Phobius"/>
    </source>
</evidence>
<gene>
    <name evidence="3" type="ORF">FYJ43_02560</name>
</gene>
<evidence type="ECO:0000256" key="1">
    <source>
        <dbReference type="SAM" id="MobiDB-lite"/>
    </source>
</evidence>
<dbReference type="EMBL" id="VUMG01000001">
    <property type="protein sequence ID" value="MSS44950.1"/>
    <property type="molecule type" value="Genomic_DNA"/>
</dbReference>
<sequence>MTNPASYDQTRILQPRSGENAPTREIPRLHTPSTDRQDFVPTQPWQTRDSTPTQQWPPREQYRDTGSSQMPDDWFRDPEAERTREMDATPDNPVFIPPPPPSTPAAASSPPPPDDLSRYRKVLIGLVLGLLVLVVIGAVLLFAGGPRHSGDEPAAVATASTSSQPTQSVPEDPGATSIDATPSFLASSTPSPSATPSSSFRPSASPTLSASQAVGKLPDGDTVCSSSVGAVGSTSCPFALQVADAVPAGAQGDFEVQAYSPVTGKTYTMSCSTRESYITCTGGVAAEVHILR</sequence>
<accession>A0A7K0J4T4</accession>
<dbReference type="RefSeq" id="WP_154561624.1">
    <property type="nucleotide sequence ID" value="NZ_VUMG01000001.1"/>
</dbReference>
<feature type="compositionally biased region" description="Polar residues" evidence="1">
    <location>
        <begin position="1"/>
        <end position="12"/>
    </location>
</feature>
<reference evidence="3 4" key="1">
    <citation type="submission" date="2019-08" db="EMBL/GenBank/DDBJ databases">
        <title>In-depth cultivation of the pig gut microbiome towards novel bacterial diversity and tailored functional studies.</title>
        <authorList>
            <person name="Wylensek D."/>
            <person name="Hitch T.C.A."/>
            <person name="Clavel T."/>
        </authorList>
    </citation>
    <scope>NUCLEOTIDE SEQUENCE [LARGE SCALE GENOMIC DNA]</scope>
    <source>
        <strain evidence="3 4">WCA-380-WT-3A</strain>
    </source>
</reference>
<feature type="compositionally biased region" description="Low complexity" evidence="1">
    <location>
        <begin position="180"/>
        <end position="209"/>
    </location>
</feature>
<feature type="compositionally biased region" description="Pro residues" evidence="1">
    <location>
        <begin position="95"/>
        <end position="114"/>
    </location>
</feature>
<feature type="region of interest" description="Disordered" evidence="1">
    <location>
        <begin position="149"/>
        <end position="213"/>
    </location>
</feature>
<comment type="caution">
    <text evidence="3">The sequence shown here is derived from an EMBL/GenBank/DDBJ whole genome shotgun (WGS) entry which is preliminary data.</text>
</comment>
<feature type="compositionally biased region" description="Polar residues" evidence="1">
    <location>
        <begin position="43"/>
        <end position="56"/>
    </location>
</feature>
<feature type="region of interest" description="Disordered" evidence="1">
    <location>
        <begin position="1"/>
        <end position="114"/>
    </location>
</feature>
<name>A0A7K0J4T4_9ACTN</name>
<keyword evidence="2" id="KW-1133">Transmembrane helix</keyword>
<organism evidence="3 4">
    <name type="scientific">Cutibacterium porci</name>
    <dbReference type="NCBI Taxonomy" id="2605781"/>
    <lineage>
        <taxon>Bacteria</taxon>
        <taxon>Bacillati</taxon>
        <taxon>Actinomycetota</taxon>
        <taxon>Actinomycetes</taxon>
        <taxon>Propionibacteriales</taxon>
        <taxon>Propionibacteriaceae</taxon>
        <taxon>Cutibacterium</taxon>
    </lineage>
</organism>
<keyword evidence="4" id="KW-1185">Reference proteome</keyword>
<dbReference type="AlphaFoldDB" id="A0A7K0J4T4"/>
<feature type="compositionally biased region" description="Basic and acidic residues" evidence="1">
    <location>
        <begin position="25"/>
        <end position="38"/>
    </location>
</feature>
<protein>
    <submittedName>
        <fullName evidence="3">Uncharacterized protein</fullName>
    </submittedName>
</protein>
<proteinExistence type="predicted"/>
<feature type="compositionally biased region" description="Basic and acidic residues" evidence="1">
    <location>
        <begin position="73"/>
        <end position="87"/>
    </location>
</feature>
<evidence type="ECO:0000313" key="4">
    <source>
        <dbReference type="Proteomes" id="UP000466104"/>
    </source>
</evidence>
<keyword evidence="2" id="KW-0812">Transmembrane</keyword>
<feature type="transmembrane region" description="Helical" evidence="2">
    <location>
        <begin position="122"/>
        <end position="143"/>
    </location>
</feature>
<evidence type="ECO:0000313" key="3">
    <source>
        <dbReference type="EMBL" id="MSS44950.1"/>
    </source>
</evidence>